<reference evidence="1 2" key="2">
    <citation type="journal article" date="2022" name="Mol. Ecol. Resour.">
        <title>The genomes of chicory, endive, great burdock and yacon provide insights into Asteraceae paleo-polyploidization history and plant inulin production.</title>
        <authorList>
            <person name="Fan W."/>
            <person name="Wang S."/>
            <person name="Wang H."/>
            <person name="Wang A."/>
            <person name="Jiang F."/>
            <person name="Liu H."/>
            <person name="Zhao H."/>
            <person name="Xu D."/>
            <person name="Zhang Y."/>
        </authorList>
    </citation>
    <scope>NUCLEOTIDE SEQUENCE [LARGE SCALE GENOMIC DNA]</scope>
    <source>
        <strain evidence="2">cv. Yunnan</strain>
        <tissue evidence="1">Leaves</tissue>
    </source>
</reference>
<proteinExistence type="predicted"/>
<accession>A0ACB9IDF8</accession>
<keyword evidence="2" id="KW-1185">Reference proteome</keyword>
<dbReference type="Proteomes" id="UP001056120">
    <property type="component" value="Linkage Group LG09"/>
</dbReference>
<comment type="caution">
    <text evidence="1">The sequence shown here is derived from an EMBL/GenBank/DDBJ whole genome shotgun (WGS) entry which is preliminary data.</text>
</comment>
<gene>
    <name evidence="1" type="ORF">L1987_28090</name>
</gene>
<dbReference type="EMBL" id="CM042026">
    <property type="protein sequence ID" value="KAI3805578.1"/>
    <property type="molecule type" value="Genomic_DNA"/>
</dbReference>
<protein>
    <submittedName>
        <fullName evidence="1">Uncharacterized protein</fullName>
    </submittedName>
</protein>
<name>A0ACB9IDF8_9ASTR</name>
<reference evidence="2" key="1">
    <citation type="journal article" date="2022" name="Mol. Ecol. Resour.">
        <title>The genomes of chicory, endive, great burdock and yacon provide insights into Asteraceae palaeo-polyploidization history and plant inulin production.</title>
        <authorList>
            <person name="Fan W."/>
            <person name="Wang S."/>
            <person name="Wang H."/>
            <person name="Wang A."/>
            <person name="Jiang F."/>
            <person name="Liu H."/>
            <person name="Zhao H."/>
            <person name="Xu D."/>
            <person name="Zhang Y."/>
        </authorList>
    </citation>
    <scope>NUCLEOTIDE SEQUENCE [LARGE SCALE GENOMIC DNA]</scope>
    <source>
        <strain evidence="2">cv. Yunnan</strain>
    </source>
</reference>
<evidence type="ECO:0000313" key="1">
    <source>
        <dbReference type="EMBL" id="KAI3805578.1"/>
    </source>
</evidence>
<sequence>MVSSYETMIAPSYGPGAPTTGDAATRLLKSLESLKHLIFEIFAAEDDLKRQKEESDQLDHTGRASSDTGRVRCANNLPIQEPASDQVKEKIDMPRAPEKHSPCLADLTVTSFISDKIDRTPPSKEADRTPPPSTTTDKINVEHQEISQHQM</sequence>
<evidence type="ECO:0000313" key="2">
    <source>
        <dbReference type="Proteomes" id="UP001056120"/>
    </source>
</evidence>
<organism evidence="1 2">
    <name type="scientific">Smallanthus sonchifolius</name>
    <dbReference type="NCBI Taxonomy" id="185202"/>
    <lineage>
        <taxon>Eukaryota</taxon>
        <taxon>Viridiplantae</taxon>
        <taxon>Streptophyta</taxon>
        <taxon>Embryophyta</taxon>
        <taxon>Tracheophyta</taxon>
        <taxon>Spermatophyta</taxon>
        <taxon>Magnoliopsida</taxon>
        <taxon>eudicotyledons</taxon>
        <taxon>Gunneridae</taxon>
        <taxon>Pentapetalae</taxon>
        <taxon>asterids</taxon>
        <taxon>campanulids</taxon>
        <taxon>Asterales</taxon>
        <taxon>Asteraceae</taxon>
        <taxon>Asteroideae</taxon>
        <taxon>Heliantheae alliance</taxon>
        <taxon>Millerieae</taxon>
        <taxon>Smallanthus</taxon>
    </lineage>
</organism>